<gene>
    <name evidence="1" type="ORF">BC739_004302</name>
</gene>
<proteinExistence type="predicted"/>
<dbReference type="Proteomes" id="UP000517916">
    <property type="component" value="Unassembled WGS sequence"/>
</dbReference>
<evidence type="ECO:0000313" key="2">
    <source>
        <dbReference type="Proteomes" id="UP000517916"/>
    </source>
</evidence>
<evidence type="ECO:0000313" key="1">
    <source>
        <dbReference type="EMBL" id="MBA8927096.1"/>
    </source>
</evidence>
<dbReference type="EMBL" id="JACJID010000003">
    <property type="protein sequence ID" value="MBA8927096.1"/>
    <property type="molecule type" value="Genomic_DNA"/>
</dbReference>
<organism evidence="1 2">
    <name type="scientific">Kutzneria viridogrisea</name>
    <dbReference type="NCBI Taxonomy" id="47990"/>
    <lineage>
        <taxon>Bacteria</taxon>
        <taxon>Bacillati</taxon>
        <taxon>Actinomycetota</taxon>
        <taxon>Actinomycetes</taxon>
        <taxon>Pseudonocardiales</taxon>
        <taxon>Pseudonocardiaceae</taxon>
        <taxon>Kutzneria</taxon>
    </lineage>
</organism>
<evidence type="ECO:0008006" key="3">
    <source>
        <dbReference type="Google" id="ProtNLM"/>
    </source>
</evidence>
<protein>
    <recommendedName>
        <fullName evidence="3">Peptidase</fullName>
    </recommendedName>
</protein>
<name>A0ABR6BKA8_9PSEU</name>
<dbReference type="RefSeq" id="WP_182838184.1">
    <property type="nucleotide sequence ID" value="NZ_BAAABQ010000057.1"/>
</dbReference>
<keyword evidence="2" id="KW-1185">Reference proteome</keyword>
<reference evidence="1 2" key="1">
    <citation type="submission" date="2020-08" db="EMBL/GenBank/DDBJ databases">
        <title>Genomic Encyclopedia of Archaeal and Bacterial Type Strains, Phase II (KMG-II): from individual species to whole genera.</title>
        <authorList>
            <person name="Goeker M."/>
        </authorList>
    </citation>
    <scope>NUCLEOTIDE SEQUENCE [LARGE SCALE GENOMIC DNA]</scope>
    <source>
        <strain evidence="1 2">DSM 43850</strain>
    </source>
</reference>
<comment type="caution">
    <text evidence="1">The sequence shown here is derived from an EMBL/GenBank/DDBJ whole genome shotgun (WGS) entry which is preliminary data.</text>
</comment>
<accession>A0ABR6BKA8</accession>
<sequence>MPEETSRHELFAHTRTQLRGLGLPDRDAWNLPASQRRFADGAWFRLEIPTVNSAAATEAVLAEADRLGVQVNRITETLGLFRHTTAEIREMVALCADYGCELVMSPGPRATYDTSASALSSQGSRMGYRLRGQEQLVRAIEDVKRACDLGVRSFVVYDEGLLWTLNEMRLCGALPSEVHLKVSAHCGHGNAASLMLLERLGADSINPVRDLQLGMLAALRSAISVPLDCHTDNPAASGGFIRVYEAPEFVRLLAPVYLKAGNSAVGEHGHATTVEQARRMAQQASIVREIVGTHLPEAVQTEPVGRRAALAATGLGA</sequence>